<keyword evidence="4" id="KW-0805">Transcription regulation</keyword>
<keyword evidence="7" id="KW-0539">Nucleus</keyword>
<dbReference type="InterPro" id="IPR052202">
    <property type="entry name" value="Yeast_MetPath_Reg"/>
</dbReference>
<feature type="compositionally biased region" description="Polar residues" evidence="8">
    <location>
        <begin position="129"/>
        <end position="144"/>
    </location>
</feature>
<comment type="caution">
    <text evidence="10">The sequence shown here is derived from an EMBL/GenBank/DDBJ whole genome shotgun (WGS) entry which is preliminary data.</text>
</comment>
<feature type="compositionally biased region" description="Low complexity" evidence="8">
    <location>
        <begin position="1012"/>
        <end position="1039"/>
    </location>
</feature>
<dbReference type="CDD" id="cd12148">
    <property type="entry name" value="fungal_TF_MHR"/>
    <property type="match status" value="1"/>
</dbReference>
<evidence type="ECO:0000256" key="3">
    <source>
        <dbReference type="ARBA" id="ARBA00022833"/>
    </source>
</evidence>
<protein>
    <submittedName>
        <fullName evidence="10">Pyrimidine pathway regulatory protein 1</fullName>
    </submittedName>
</protein>
<dbReference type="GO" id="GO:0006351">
    <property type="term" value="P:DNA-templated transcription"/>
    <property type="evidence" value="ECO:0007669"/>
    <property type="project" value="InterPro"/>
</dbReference>
<proteinExistence type="predicted"/>
<feature type="region of interest" description="Disordered" evidence="8">
    <location>
        <begin position="1"/>
        <end position="22"/>
    </location>
</feature>
<dbReference type="CDD" id="cd00067">
    <property type="entry name" value="GAL4"/>
    <property type="match status" value="1"/>
</dbReference>
<dbReference type="AlphaFoldDB" id="A0A9P0QS47"/>
<feature type="compositionally biased region" description="Low complexity" evidence="8">
    <location>
        <begin position="165"/>
        <end position="176"/>
    </location>
</feature>
<feature type="compositionally biased region" description="Basic and acidic residues" evidence="8">
    <location>
        <begin position="1040"/>
        <end position="1058"/>
    </location>
</feature>
<feature type="region of interest" description="Disordered" evidence="8">
    <location>
        <begin position="241"/>
        <end position="276"/>
    </location>
</feature>
<dbReference type="InterPro" id="IPR036864">
    <property type="entry name" value="Zn2-C6_fun-type_DNA-bd_sf"/>
</dbReference>
<evidence type="ECO:0000256" key="1">
    <source>
        <dbReference type="ARBA" id="ARBA00004123"/>
    </source>
</evidence>
<dbReference type="InterPro" id="IPR001138">
    <property type="entry name" value="Zn2Cys6_DnaBD"/>
</dbReference>
<feature type="region of interest" description="Disordered" evidence="8">
    <location>
        <begin position="969"/>
        <end position="1058"/>
    </location>
</feature>
<evidence type="ECO:0000256" key="4">
    <source>
        <dbReference type="ARBA" id="ARBA00023015"/>
    </source>
</evidence>
<dbReference type="InterPro" id="IPR007219">
    <property type="entry name" value="XnlR_reg_dom"/>
</dbReference>
<name>A0A9P0QS47_9ASCO</name>
<evidence type="ECO:0000256" key="8">
    <source>
        <dbReference type="SAM" id="MobiDB-lite"/>
    </source>
</evidence>
<evidence type="ECO:0000256" key="6">
    <source>
        <dbReference type="ARBA" id="ARBA00023163"/>
    </source>
</evidence>
<dbReference type="PROSITE" id="PS50048">
    <property type="entry name" value="ZN2_CY6_FUNGAL_2"/>
    <property type="match status" value="1"/>
</dbReference>
<dbReference type="PANTHER" id="PTHR47782">
    <property type="entry name" value="ZN(II)2CYS6 TRANSCRIPTION FACTOR (EUROFUNG)-RELATED"/>
    <property type="match status" value="1"/>
</dbReference>
<feature type="domain" description="Zn(2)-C6 fungal-type" evidence="9">
    <location>
        <begin position="32"/>
        <end position="60"/>
    </location>
</feature>
<dbReference type="Gene3D" id="4.10.240.10">
    <property type="entry name" value="Zn(2)-C6 fungal-type DNA-binding domain"/>
    <property type="match status" value="1"/>
</dbReference>
<feature type="region of interest" description="Disordered" evidence="8">
    <location>
        <begin position="162"/>
        <end position="188"/>
    </location>
</feature>
<sequence>MGDKRGSEDTQKATKKSRPSSSIIGISRAISACQRCRTRKVRCDQDFPKCFKCAKAGVECIGIDPATGREVPRSYIIHLEDKISILENLLKEKGIDVGSAGGGAIGNVPGGLGSSGNGGAAGLSSSSSIAEHSNEPTSGISPSQDFPGIKQEQVYASTAIPPPTAAAHDATSAPLTSVQEEAPSSPSYEENHIHNIMEGVSDGTMKSGSRAPPGYLDRNSEGISFGKLMFTAVKFNKKTSRQSSAPLQSQPPSSIPTNVNTNLANKNSSTTRSSSISQSVVIDPSVYLKHDVLPAILPPKSTAQEFIKIYFAQSNSQLPILHREEFIKNCFVPIYGALDPGISLASNYTAINMSIIDGNRKNSKTADAQEKEQPWFENYKNQFTSYIEKHPNEKIDPVKISNTIVPPTKYHRALYFLNIVFAISSSVNHLQYPNLISDAFKAAAVKYIELVYSSQDQLESLQGILLLALYSIMRPAVPGVWYVLGSALRVVVDLGLQHETASSIRGLDSFTKDKRRRLFWCTYSLDRQICFYLGRPVGIPEECIEVPFPSELDDALIIPNDQSNDDYSNNVSGMPTYKVISLSFFKIRQIQSEVQRILLYEKSELPRRYANLDQWKEDISEKLKIWKSQAPKTQRKMNCDFNLEFFNLNYNHALIMLHGISPKKFTLSISDFHKVSESSKELINGYYQLYYSKSINYTWAAVHNLFMAGSSYLYTIYNSPQVRERNSFFEVKKITQECITILNSLIDRCDAASNCKDIFEVLTAAILKIRYNEVVQGVSGSIPTAQQIAISSPAGHVNSNLKQLVETLSSPDENQYSSVMKKEEKLTPHILGNGDEENTSFRYARYPPPQFKLNPFQSTTPDSMSPSGNYMMNSYNQSNNHNNIDTNNANSSHTPTANNYLTRILNENDSTPTEDINKTRYNALQFGSPQAFEWITDDRNLTEFGRNQQITHQYDLDIFFDELENLSSEASFDNPQSPKNVSEGSFDHENVAPLTTSNEFLSSSSITTTPYSNESSSSGEKSRQASSSTSGGLKGTGSSDENKGAATARHDSYKGAPTKEAKRVYELIHQMPTEAIWDQFFTTNGNSLNTGNLS</sequence>
<feature type="compositionally biased region" description="Basic and acidic residues" evidence="8">
    <location>
        <begin position="1"/>
        <end position="12"/>
    </location>
</feature>
<evidence type="ECO:0000259" key="9">
    <source>
        <dbReference type="PROSITE" id="PS50048"/>
    </source>
</evidence>
<dbReference type="GO" id="GO:0005634">
    <property type="term" value="C:nucleus"/>
    <property type="evidence" value="ECO:0007669"/>
    <property type="project" value="UniProtKB-SubCell"/>
</dbReference>
<dbReference type="PANTHER" id="PTHR47782:SF1">
    <property type="entry name" value="PYRIMIDINE PATHWAY REGULATORY PROTEIN 1"/>
    <property type="match status" value="1"/>
</dbReference>
<keyword evidence="6" id="KW-0804">Transcription</keyword>
<evidence type="ECO:0000256" key="2">
    <source>
        <dbReference type="ARBA" id="ARBA00022723"/>
    </source>
</evidence>
<dbReference type="GO" id="GO:0000981">
    <property type="term" value="F:DNA-binding transcription factor activity, RNA polymerase II-specific"/>
    <property type="evidence" value="ECO:0007669"/>
    <property type="project" value="InterPro"/>
</dbReference>
<keyword evidence="11" id="KW-1185">Reference proteome</keyword>
<gene>
    <name evidence="10" type="ORF">CLIB1423_13S02762</name>
</gene>
<dbReference type="EMBL" id="CAKXYY010000013">
    <property type="protein sequence ID" value="CAH2353957.1"/>
    <property type="molecule type" value="Genomic_DNA"/>
</dbReference>
<feature type="compositionally biased region" description="Polar residues" evidence="8">
    <location>
        <begin position="969"/>
        <end position="983"/>
    </location>
</feature>
<reference evidence="10" key="1">
    <citation type="submission" date="2022-03" db="EMBL/GenBank/DDBJ databases">
        <authorList>
            <person name="Legras J.-L."/>
            <person name="Devillers H."/>
            <person name="Grondin C."/>
        </authorList>
    </citation>
    <scope>NUCLEOTIDE SEQUENCE</scope>
    <source>
        <strain evidence="10">CLIB 1423</strain>
    </source>
</reference>
<dbReference type="SUPFAM" id="SSF57701">
    <property type="entry name" value="Zn2/Cys6 DNA-binding domain"/>
    <property type="match status" value="1"/>
</dbReference>
<dbReference type="SMART" id="SM00906">
    <property type="entry name" value="Fungal_trans"/>
    <property type="match status" value="1"/>
</dbReference>
<evidence type="ECO:0000313" key="10">
    <source>
        <dbReference type="EMBL" id="CAH2353957.1"/>
    </source>
</evidence>
<comment type="subcellular location">
    <subcellularLocation>
        <location evidence="1">Nucleus</location>
    </subcellularLocation>
</comment>
<dbReference type="PROSITE" id="PS00463">
    <property type="entry name" value="ZN2_CY6_FUNGAL_1"/>
    <property type="match status" value="1"/>
</dbReference>
<dbReference type="CDD" id="cd14723">
    <property type="entry name" value="ZIP_Ppr1"/>
    <property type="match status" value="1"/>
</dbReference>
<feature type="region of interest" description="Disordered" evidence="8">
    <location>
        <begin position="116"/>
        <end position="145"/>
    </location>
</feature>
<feature type="compositionally biased region" description="Polar residues" evidence="8">
    <location>
        <begin position="177"/>
        <end position="188"/>
    </location>
</feature>
<evidence type="ECO:0000313" key="11">
    <source>
        <dbReference type="Proteomes" id="UP000837801"/>
    </source>
</evidence>
<dbReference type="Proteomes" id="UP000837801">
    <property type="component" value="Unassembled WGS sequence"/>
</dbReference>
<keyword evidence="3" id="KW-0862">Zinc</keyword>
<accession>A0A9P0QS47</accession>
<keyword evidence="5" id="KW-0238">DNA-binding</keyword>
<dbReference type="Pfam" id="PF00172">
    <property type="entry name" value="Zn_clus"/>
    <property type="match status" value="1"/>
</dbReference>
<feature type="compositionally biased region" description="Low complexity" evidence="8">
    <location>
        <begin position="241"/>
        <end position="252"/>
    </location>
</feature>
<evidence type="ECO:0000256" key="7">
    <source>
        <dbReference type="ARBA" id="ARBA00023242"/>
    </source>
</evidence>
<dbReference type="SMART" id="SM00066">
    <property type="entry name" value="GAL4"/>
    <property type="match status" value="1"/>
</dbReference>
<dbReference type="OrthoDB" id="2399539at2759"/>
<dbReference type="GO" id="GO:0045944">
    <property type="term" value="P:positive regulation of transcription by RNA polymerase II"/>
    <property type="evidence" value="ECO:0007669"/>
    <property type="project" value="TreeGrafter"/>
</dbReference>
<organism evidence="10 11">
    <name type="scientific">[Candida] railenensis</name>
    <dbReference type="NCBI Taxonomy" id="45579"/>
    <lineage>
        <taxon>Eukaryota</taxon>
        <taxon>Fungi</taxon>
        <taxon>Dikarya</taxon>
        <taxon>Ascomycota</taxon>
        <taxon>Saccharomycotina</taxon>
        <taxon>Pichiomycetes</taxon>
        <taxon>Debaryomycetaceae</taxon>
        <taxon>Kurtzmaniella</taxon>
    </lineage>
</organism>
<feature type="compositionally biased region" description="Polar residues" evidence="8">
    <location>
        <begin position="993"/>
        <end position="1011"/>
    </location>
</feature>
<dbReference type="GO" id="GO:0043565">
    <property type="term" value="F:sequence-specific DNA binding"/>
    <property type="evidence" value="ECO:0007669"/>
    <property type="project" value="TreeGrafter"/>
</dbReference>
<keyword evidence="2" id="KW-0479">Metal-binding</keyword>
<evidence type="ECO:0000256" key="5">
    <source>
        <dbReference type="ARBA" id="ARBA00023125"/>
    </source>
</evidence>
<dbReference type="GO" id="GO:0008270">
    <property type="term" value="F:zinc ion binding"/>
    <property type="evidence" value="ECO:0007669"/>
    <property type="project" value="InterPro"/>
</dbReference>
<feature type="compositionally biased region" description="Polar residues" evidence="8">
    <location>
        <begin position="255"/>
        <end position="267"/>
    </location>
</feature>
<dbReference type="Pfam" id="PF04082">
    <property type="entry name" value="Fungal_trans"/>
    <property type="match status" value="1"/>
</dbReference>